<sequence>MPRKRPSRTANFQGTTAGQSSGTPFPGSYPTNPPLCHSNVRAVPTGTVEEPQVTHSQKATVEDADEHWTKSRRKTRRLWRKTYLEHIPHSRQGGLFHHQAWSRQVLDTRTHSSTCCCEADSKRCGCSYGTCPKFQCEKGAERCCCRGILYNEPDFVNVKSLLEIACEARGFRAIFFPKFHCELNFIEQCWGYSKRVCCEFPVSSKEVDLELNA</sequence>
<keyword evidence="3" id="KW-1185">Reference proteome</keyword>
<feature type="region of interest" description="Disordered" evidence="1">
    <location>
        <begin position="1"/>
        <end position="32"/>
    </location>
</feature>
<dbReference type="Proteomes" id="UP000092154">
    <property type="component" value="Unassembled WGS sequence"/>
</dbReference>
<evidence type="ECO:0000256" key="1">
    <source>
        <dbReference type="SAM" id="MobiDB-lite"/>
    </source>
</evidence>
<proteinExistence type="predicted"/>
<accession>A0A1B7MLB7</accession>
<dbReference type="InParanoid" id="A0A1B7MLB7"/>
<dbReference type="AlphaFoldDB" id="A0A1B7MLB7"/>
<reference evidence="2 3" key="1">
    <citation type="submission" date="2016-06" db="EMBL/GenBank/DDBJ databases">
        <title>Comparative genomics of the ectomycorrhizal sister species Rhizopogon vinicolor and Rhizopogon vesiculosus (Basidiomycota: Boletales) reveals a divergence of the mating type B locus.</title>
        <authorList>
            <consortium name="DOE Joint Genome Institute"/>
            <person name="Mujic A.B."/>
            <person name="Kuo A."/>
            <person name="Tritt A."/>
            <person name="Lipzen A."/>
            <person name="Chen C."/>
            <person name="Johnson J."/>
            <person name="Sharma A."/>
            <person name="Barry K."/>
            <person name="Grigoriev I.V."/>
            <person name="Spatafora J.W."/>
        </authorList>
    </citation>
    <scope>NUCLEOTIDE SEQUENCE [LARGE SCALE GENOMIC DNA]</scope>
    <source>
        <strain evidence="2 3">AM-OR11-026</strain>
    </source>
</reference>
<protein>
    <submittedName>
        <fullName evidence="2">Uncharacterized protein</fullName>
    </submittedName>
</protein>
<organism evidence="2 3">
    <name type="scientific">Rhizopogon vinicolor AM-OR11-026</name>
    <dbReference type="NCBI Taxonomy" id="1314800"/>
    <lineage>
        <taxon>Eukaryota</taxon>
        <taxon>Fungi</taxon>
        <taxon>Dikarya</taxon>
        <taxon>Basidiomycota</taxon>
        <taxon>Agaricomycotina</taxon>
        <taxon>Agaricomycetes</taxon>
        <taxon>Agaricomycetidae</taxon>
        <taxon>Boletales</taxon>
        <taxon>Suillineae</taxon>
        <taxon>Rhizopogonaceae</taxon>
        <taxon>Rhizopogon</taxon>
    </lineage>
</organism>
<gene>
    <name evidence="2" type="ORF">K503DRAFT_869580</name>
</gene>
<feature type="non-terminal residue" evidence="2">
    <location>
        <position position="213"/>
    </location>
</feature>
<evidence type="ECO:0000313" key="3">
    <source>
        <dbReference type="Proteomes" id="UP000092154"/>
    </source>
</evidence>
<evidence type="ECO:0000313" key="2">
    <source>
        <dbReference type="EMBL" id="OAX33390.1"/>
    </source>
</evidence>
<dbReference type="STRING" id="1314800.A0A1B7MLB7"/>
<dbReference type="OrthoDB" id="2416294at2759"/>
<name>A0A1B7MLB7_9AGAM</name>
<dbReference type="EMBL" id="KV448778">
    <property type="protein sequence ID" value="OAX33390.1"/>
    <property type="molecule type" value="Genomic_DNA"/>
</dbReference>
<feature type="compositionally biased region" description="Polar residues" evidence="1">
    <location>
        <begin position="8"/>
        <end position="23"/>
    </location>
</feature>